<evidence type="ECO:0000259" key="1">
    <source>
        <dbReference type="Pfam" id="PF13649"/>
    </source>
</evidence>
<proteinExistence type="predicted"/>
<feature type="domain" description="Methyltransferase" evidence="1">
    <location>
        <begin position="85"/>
        <end position="172"/>
    </location>
</feature>
<accession>A0ABY0IGM2</accession>
<sequence length="233" mass="26443">MLSWRLMKKAMLLKFILINIFLVQIVSARGVISGSRFEILTGQKAKEKISNVWDKKFANHDYIYGKSPAQFLAKNYQFIPRGSTVLDIGMGEGRNAVFLATKGYKVTGVDISSVAIEKSLKLARQAGVRIKTIHKSVDHLKIADNSLDAIICFYFVDREISEKLKKWLKPGGVIIYEGYTVAHKKKFNDDSIDSYFLKSAELLNMFNDFKILKFEEPVHGSELTQSIIARKPM</sequence>
<dbReference type="Pfam" id="PF13649">
    <property type="entry name" value="Methyltransf_25"/>
    <property type="match status" value="1"/>
</dbReference>
<dbReference type="InterPro" id="IPR029063">
    <property type="entry name" value="SAM-dependent_MTases_sf"/>
</dbReference>
<dbReference type="PANTHER" id="PTHR43464">
    <property type="entry name" value="METHYLTRANSFERASE"/>
    <property type="match status" value="1"/>
</dbReference>
<comment type="caution">
    <text evidence="2">The sequence shown here is derived from an EMBL/GenBank/DDBJ whole genome shotgun (WGS) entry which is preliminary data.</text>
</comment>
<dbReference type="EMBL" id="QDKL01000002">
    <property type="protein sequence ID" value="RZF22101.1"/>
    <property type="molecule type" value="Genomic_DNA"/>
</dbReference>
<organism evidence="2 3">
    <name type="scientific">Halobacteriovorax vibrionivorans</name>
    <dbReference type="NCBI Taxonomy" id="2152716"/>
    <lineage>
        <taxon>Bacteria</taxon>
        <taxon>Pseudomonadati</taxon>
        <taxon>Bdellovibrionota</taxon>
        <taxon>Bacteriovoracia</taxon>
        <taxon>Bacteriovoracales</taxon>
        <taxon>Halobacteriovoraceae</taxon>
        <taxon>Halobacteriovorax</taxon>
    </lineage>
</organism>
<evidence type="ECO:0000313" key="2">
    <source>
        <dbReference type="EMBL" id="RZF22101.1"/>
    </source>
</evidence>
<dbReference type="Proteomes" id="UP000443582">
    <property type="component" value="Unassembled WGS sequence"/>
</dbReference>
<reference evidence="3" key="1">
    <citation type="journal article" date="2019" name="Int. J. Syst. Evol. Microbiol.">
        <title>Halobacteriovorax valvorus sp. nov., a novel prokaryotic predator isolated from coastal seawater of China.</title>
        <authorList>
            <person name="Chen M.-X."/>
        </authorList>
    </citation>
    <scope>NUCLEOTIDE SEQUENCE [LARGE SCALE GENOMIC DNA]</scope>
    <source>
        <strain evidence="3">BL9</strain>
    </source>
</reference>
<dbReference type="SUPFAM" id="SSF53335">
    <property type="entry name" value="S-adenosyl-L-methionine-dependent methyltransferases"/>
    <property type="match status" value="1"/>
</dbReference>
<keyword evidence="3" id="KW-1185">Reference proteome</keyword>
<protein>
    <submittedName>
        <fullName evidence="2">Class I SAM-dependent methyltransferase</fullName>
    </submittedName>
</protein>
<keyword evidence="2" id="KW-0489">Methyltransferase</keyword>
<dbReference type="GO" id="GO:0008168">
    <property type="term" value="F:methyltransferase activity"/>
    <property type="evidence" value="ECO:0007669"/>
    <property type="project" value="UniProtKB-KW"/>
</dbReference>
<name>A0ABY0IGM2_9BACT</name>
<dbReference type="InterPro" id="IPR041698">
    <property type="entry name" value="Methyltransf_25"/>
</dbReference>
<dbReference type="CDD" id="cd02440">
    <property type="entry name" value="AdoMet_MTases"/>
    <property type="match status" value="1"/>
</dbReference>
<keyword evidence="2" id="KW-0808">Transferase</keyword>
<gene>
    <name evidence="2" type="ORF">DAY19_10490</name>
</gene>
<evidence type="ECO:0000313" key="3">
    <source>
        <dbReference type="Proteomes" id="UP000443582"/>
    </source>
</evidence>
<dbReference type="Gene3D" id="3.40.50.150">
    <property type="entry name" value="Vaccinia Virus protein VP39"/>
    <property type="match status" value="1"/>
</dbReference>
<dbReference type="GO" id="GO:0032259">
    <property type="term" value="P:methylation"/>
    <property type="evidence" value="ECO:0007669"/>
    <property type="project" value="UniProtKB-KW"/>
</dbReference>